<dbReference type="InterPro" id="IPR044876">
    <property type="entry name" value="HRDC_dom_sf"/>
</dbReference>
<dbReference type="Pfam" id="PF00570">
    <property type="entry name" value="HRDC"/>
    <property type="match status" value="1"/>
</dbReference>
<keyword evidence="5 6" id="KW-0269">Exonuclease</keyword>
<dbReference type="Pfam" id="PF21293">
    <property type="entry name" value="RNAseD_HRDC_C"/>
    <property type="match status" value="1"/>
</dbReference>
<dbReference type="InterPro" id="IPR048579">
    <property type="entry name" value="RNAseD_HRDC_C"/>
</dbReference>
<dbReference type="Proteomes" id="UP000034071">
    <property type="component" value="Chromosome"/>
</dbReference>
<dbReference type="GO" id="GO:0042780">
    <property type="term" value="P:tRNA 3'-end processing"/>
    <property type="evidence" value="ECO:0007669"/>
    <property type="project" value="UniProtKB-UniRule"/>
</dbReference>
<dbReference type="NCBIfam" id="TIGR01388">
    <property type="entry name" value="rnd"/>
    <property type="match status" value="1"/>
</dbReference>
<evidence type="ECO:0000313" key="8">
    <source>
        <dbReference type="EMBL" id="AKE52085.1"/>
    </source>
</evidence>
<dbReference type="GO" id="GO:0003676">
    <property type="term" value="F:nucleic acid binding"/>
    <property type="evidence" value="ECO:0007669"/>
    <property type="project" value="InterPro"/>
</dbReference>
<dbReference type="InterPro" id="IPR036397">
    <property type="entry name" value="RNaseH_sf"/>
</dbReference>
<keyword evidence="9" id="KW-1185">Reference proteome</keyword>
<evidence type="ECO:0000256" key="1">
    <source>
        <dbReference type="ARBA" id="ARBA00022490"/>
    </source>
</evidence>
<dbReference type="GO" id="GO:0005737">
    <property type="term" value="C:cytoplasm"/>
    <property type="evidence" value="ECO:0007669"/>
    <property type="project" value="UniProtKB-SubCell"/>
</dbReference>
<dbReference type="GO" id="GO:0000166">
    <property type="term" value="F:nucleotide binding"/>
    <property type="evidence" value="ECO:0007669"/>
    <property type="project" value="InterPro"/>
</dbReference>
<comment type="similarity">
    <text evidence="6">Belongs to the RNase D family.</text>
</comment>
<dbReference type="AlphaFoldDB" id="A0A0F6TQX2"/>
<organism evidence="8 9">
    <name type="scientific">Kangiella geojedonensis</name>
    <dbReference type="NCBI Taxonomy" id="914150"/>
    <lineage>
        <taxon>Bacteria</taxon>
        <taxon>Pseudomonadati</taxon>
        <taxon>Pseudomonadota</taxon>
        <taxon>Gammaproteobacteria</taxon>
        <taxon>Kangiellales</taxon>
        <taxon>Kangiellaceae</taxon>
        <taxon>Kangiella</taxon>
    </lineage>
</organism>
<reference evidence="8 9" key="1">
    <citation type="submission" date="2015-02" db="EMBL/GenBank/DDBJ databases">
        <title>Complete genome sequence of Kangiella geojedonensis strain YCS-5T.</title>
        <authorList>
            <person name="Kim K.M."/>
        </authorList>
    </citation>
    <scope>NUCLEOTIDE SEQUENCE [LARGE SCALE GENOMIC DNA]</scope>
    <source>
        <strain evidence="8 9">YCS-5</strain>
    </source>
</reference>
<evidence type="ECO:0000256" key="6">
    <source>
        <dbReference type="HAMAP-Rule" id="MF_01899"/>
    </source>
</evidence>
<proteinExistence type="inferred from homology"/>
<protein>
    <recommendedName>
        <fullName evidence="6">Ribonuclease D</fullName>
        <shortName evidence="6">RNase D</shortName>
        <ecNumber evidence="6">3.1.13.5</ecNumber>
    </recommendedName>
</protein>
<comment type="catalytic activity">
    <reaction evidence="6">
        <text>Exonucleolytic cleavage that removes extra residues from the 3'-terminus of tRNA to produce 5'-mononucleotides.</text>
        <dbReference type="EC" id="3.1.13.5"/>
    </reaction>
</comment>
<comment type="cofactor">
    <cofactor evidence="6">
        <name>a divalent metal cation</name>
        <dbReference type="ChEBI" id="CHEBI:60240"/>
    </cofactor>
</comment>
<dbReference type="KEGG" id="kge:TQ33_1125"/>
<dbReference type="PANTHER" id="PTHR47649">
    <property type="entry name" value="RIBONUCLEASE D"/>
    <property type="match status" value="1"/>
</dbReference>
<dbReference type="HAMAP" id="MF_01899">
    <property type="entry name" value="RNase_D"/>
    <property type="match status" value="1"/>
</dbReference>
<evidence type="ECO:0000256" key="3">
    <source>
        <dbReference type="ARBA" id="ARBA00022722"/>
    </source>
</evidence>
<dbReference type="STRING" id="914150.TQ33_1125"/>
<dbReference type="Pfam" id="PF01612">
    <property type="entry name" value="DNA_pol_A_exo1"/>
    <property type="match status" value="1"/>
</dbReference>
<dbReference type="SUPFAM" id="SSF47819">
    <property type="entry name" value="HRDC-like"/>
    <property type="match status" value="2"/>
</dbReference>
<keyword evidence="4 6" id="KW-0378">Hydrolase</keyword>
<evidence type="ECO:0000256" key="5">
    <source>
        <dbReference type="ARBA" id="ARBA00022839"/>
    </source>
</evidence>
<keyword evidence="2 6" id="KW-0819">tRNA processing</keyword>
<sequence>MSRFELDHHSELVAVEKVTSEQRLEELCQSWLEQDVLAIDTEFDRTNTFFHKLALIQVYDGDEIYLIDPLVIDDLSAFGEVLKKESILKVLHSCSEDLEALHNSYGFPMSSVFDTQIAAALCDFGQMLGYGNMVELLLGLTLDKEHTKTDWLARPLSEEQKIYAAQDVQFLLPCFYRLREKLLEKGHYGFVLEDTQSIYQAIAHQGDFEHAYLKIKGAYRLQPKHLLRLKKTVAWREQLARDKDIPKTFIFRDHHLLEICQHPKPSTGLLLQLGCNRGSIRKYGSELLSIIAQADKSDSSEWPDPVLAFHKLPSAKQKLKALKQEAQQIAEANDIPEQALTSKRLLEYVIQTDLGVMSRPNQFWNGWRKELLQKRFEQRLTEFS</sequence>
<dbReference type="EMBL" id="CP010975">
    <property type="protein sequence ID" value="AKE52085.1"/>
    <property type="molecule type" value="Genomic_DNA"/>
</dbReference>
<name>A0A0F6TQX2_9GAMM</name>
<comment type="subcellular location">
    <subcellularLocation>
        <location evidence="6">Cytoplasm</location>
    </subcellularLocation>
</comment>
<keyword evidence="1 6" id="KW-0963">Cytoplasm</keyword>
<dbReference type="SMART" id="SM00474">
    <property type="entry name" value="35EXOc"/>
    <property type="match status" value="1"/>
</dbReference>
<dbReference type="PATRIC" id="fig|914150.5.peg.1141"/>
<evidence type="ECO:0000259" key="7">
    <source>
        <dbReference type="PROSITE" id="PS50967"/>
    </source>
</evidence>
<feature type="domain" description="HRDC" evidence="7">
    <location>
        <begin position="222"/>
        <end position="301"/>
    </location>
</feature>
<dbReference type="InterPro" id="IPR051086">
    <property type="entry name" value="RNase_D-like"/>
</dbReference>
<evidence type="ECO:0000256" key="2">
    <source>
        <dbReference type="ARBA" id="ARBA00022694"/>
    </source>
</evidence>
<dbReference type="EC" id="3.1.13.5" evidence="6"/>
<dbReference type="SUPFAM" id="SSF53098">
    <property type="entry name" value="Ribonuclease H-like"/>
    <property type="match status" value="1"/>
</dbReference>
<dbReference type="GO" id="GO:0008408">
    <property type="term" value="F:3'-5' exonuclease activity"/>
    <property type="evidence" value="ECO:0007669"/>
    <property type="project" value="InterPro"/>
</dbReference>
<gene>
    <name evidence="6" type="primary">rnd</name>
    <name evidence="8" type="ORF">TQ33_1125</name>
</gene>
<dbReference type="InterPro" id="IPR002121">
    <property type="entry name" value="HRDC_dom"/>
</dbReference>
<dbReference type="InterPro" id="IPR002562">
    <property type="entry name" value="3'-5'_exonuclease_dom"/>
</dbReference>
<evidence type="ECO:0000256" key="4">
    <source>
        <dbReference type="ARBA" id="ARBA00022801"/>
    </source>
</evidence>
<dbReference type="InterPro" id="IPR006292">
    <property type="entry name" value="RNase_D"/>
</dbReference>
<comment type="function">
    <text evidence="6">Exonuclease involved in the 3' processing of various precursor tRNAs. Initiates hydrolysis at the 3'-terminus of an RNA molecule and releases 5'-mononucleotides.</text>
</comment>
<dbReference type="GO" id="GO:0033890">
    <property type="term" value="F:ribonuclease D activity"/>
    <property type="evidence" value="ECO:0007669"/>
    <property type="project" value="UniProtKB-UniRule"/>
</dbReference>
<dbReference type="PANTHER" id="PTHR47649:SF1">
    <property type="entry name" value="RIBONUCLEASE D"/>
    <property type="match status" value="1"/>
</dbReference>
<dbReference type="RefSeq" id="WP_046561195.1">
    <property type="nucleotide sequence ID" value="NZ_CP010975.1"/>
</dbReference>
<evidence type="ECO:0000313" key="9">
    <source>
        <dbReference type="Proteomes" id="UP000034071"/>
    </source>
</evidence>
<dbReference type="InterPro" id="IPR012337">
    <property type="entry name" value="RNaseH-like_sf"/>
</dbReference>
<dbReference type="CDD" id="cd06142">
    <property type="entry name" value="RNaseD_exo"/>
    <property type="match status" value="1"/>
</dbReference>
<accession>A0A0F6TQX2</accession>
<dbReference type="HOGENOM" id="CLU_042387_0_0_6"/>
<dbReference type="InterPro" id="IPR010997">
    <property type="entry name" value="HRDC-like_sf"/>
</dbReference>
<dbReference type="PROSITE" id="PS50967">
    <property type="entry name" value="HRDC"/>
    <property type="match status" value="1"/>
</dbReference>
<dbReference type="OrthoDB" id="9800549at2"/>
<dbReference type="Gene3D" id="1.10.150.80">
    <property type="entry name" value="HRDC domain"/>
    <property type="match status" value="2"/>
</dbReference>
<dbReference type="Gene3D" id="3.30.420.10">
    <property type="entry name" value="Ribonuclease H-like superfamily/Ribonuclease H"/>
    <property type="match status" value="1"/>
</dbReference>
<keyword evidence="3 6" id="KW-0540">Nuclease</keyword>